<dbReference type="EMBL" id="JAWZYT010000403">
    <property type="protein sequence ID" value="KAK4323904.1"/>
    <property type="molecule type" value="Genomic_DNA"/>
</dbReference>
<dbReference type="AlphaFoldDB" id="A0AAE1QBQ6"/>
<dbReference type="Proteomes" id="UP001292094">
    <property type="component" value="Unassembled WGS sequence"/>
</dbReference>
<evidence type="ECO:0000313" key="2">
    <source>
        <dbReference type="Proteomes" id="UP001292094"/>
    </source>
</evidence>
<protein>
    <submittedName>
        <fullName evidence="1">Uncharacterized protein</fullName>
    </submittedName>
</protein>
<evidence type="ECO:0000313" key="1">
    <source>
        <dbReference type="EMBL" id="KAK4323904.1"/>
    </source>
</evidence>
<gene>
    <name evidence="1" type="ORF">Pmani_005432</name>
</gene>
<keyword evidence="2" id="KW-1185">Reference proteome</keyword>
<proteinExistence type="predicted"/>
<sequence length="144" mass="15908">MTSQRLRRFINRQGDEQTPEEIAQTVDIEAALRAEAAATPQETMQVDNDYKMSDLSAVLALGEALKTKVMEIETTQLRLTQNLLNPNLLNPNLLNPNLLNSNLLNPNLAHPMNPNLALPMNPNLALQVNPNLAPLQVQAPQVTL</sequence>
<accession>A0AAE1QBQ6</accession>
<organism evidence="1 2">
    <name type="scientific">Petrolisthes manimaculis</name>
    <dbReference type="NCBI Taxonomy" id="1843537"/>
    <lineage>
        <taxon>Eukaryota</taxon>
        <taxon>Metazoa</taxon>
        <taxon>Ecdysozoa</taxon>
        <taxon>Arthropoda</taxon>
        <taxon>Crustacea</taxon>
        <taxon>Multicrustacea</taxon>
        <taxon>Malacostraca</taxon>
        <taxon>Eumalacostraca</taxon>
        <taxon>Eucarida</taxon>
        <taxon>Decapoda</taxon>
        <taxon>Pleocyemata</taxon>
        <taxon>Anomura</taxon>
        <taxon>Galatheoidea</taxon>
        <taxon>Porcellanidae</taxon>
        <taxon>Petrolisthes</taxon>
    </lineage>
</organism>
<name>A0AAE1QBQ6_9EUCA</name>
<reference evidence="1" key="1">
    <citation type="submission" date="2023-11" db="EMBL/GenBank/DDBJ databases">
        <title>Genome assemblies of two species of porcelain crab, Petrolisthes cinctipes and Petrolisthes manimaculis (Anomura: Porcellanidae).</title>
        <authorList>
            <person name="Angst P."/>
        </authorList>
    </citation>
    <scope>NUCLEOTIDE SEQUENCE</scope>
    <source>
        <strain evidence="1">PB745_02</strain>
        <tissue evidence="1">Gill</tissue>
    </source>
</reference>
<comment type="caution">
    <text evidence="1">The sequence shown here is derived from an EMBL/GenBank/DDBJ whole genome shotgun (WGS) entry which is preliminary data.</text>
</comment>